<feature type="signal peptide" evidence="1">
    <location>
        <begin position="1"/>
        <end position="22"/>
    </location>
</feature>
<evidence type="ECO:0000256" key="1">
    <source>
        <dbReference type="SAM" id="SignalP"/>
    </source>
</evidence>
<gene>
    <name evidence="2" type="ORF">J3R30DRAFT_3481180</name>
</gene>
<sequence>MRSFGLFPFAPLFISVVVGAQALPVQCSTTEGLEGSIPFTDMEALEITNTLLEDLYMSLRRTLLASTSQLLRYNTSRAYTSSKFYTVDVSKRTNTGTVNVNDEKYKVHHLLKDESSLPRLILSSIKNIKNWEVLKLDPRGGSPVFANDHVTPEYTSYDPPKGFTAEQIIQFIGAKDMFESVSDIQKLIELRDHHGTLEGKVSS</sequence>
<name>A0A9W9AAM8_9AGAR</name>
<evidence type="ECO:0000313" key="2">
    <source>
        <dbReference type="EMBL" id="KAJ4478365.1"/>
    </source>
</evidence>
<protein>
    <recommendedName>
        <fullName evidence="4">FAS1 domain-containing protein</fullName>
    </recommendedName>
</protein>
<keyword evidence="1" id="KW-0732">Signal</keyword>
<proteinExistence type="predicted"/>
<dbReference type="Proteomes" id="UP001150266">
    <property type="component" value="Unassembled WGS sequence"/>
</dbReference>
<reference evidence="2" key="1">
    <citation type="submission" date="2022-08" db="EMBL/GenBank/DDBJ databases">
        <title>A Global Phylogenomic Analysis of the Shiitake Genus Lentinula.</title>
        <authorList>
            <consortium name="DOE Joint Genome Institute"/>
            <person name="Sierra-Patev S."/>
            <person name="Min B."/>
            <person name="Naranjo-Ortiz M."/>
            <person name="Looney B."/>
            <person name="Konkel Z."/>
            <person name="Slot J.C."/>
            <person name="Sakamoto Y."/>
            <person name="Steenwyk J.L."/>
            <person name="Rokas A."/>
            <person name="Carro J."/>
            <person name="Camarero S."/>
            <person name="Ferreira P."/>
            <person name="Molpeceres G."/>
            <person name="Ruiz-Duenas F.J."/>
            <person name="Serrano A."/>
            <person name="Henrissat B."/>
            <person name="Drula E."/>
            <person name="Hughes K.W."/>
            <person name="Mata J.L."/>
            <person name="Ishikawa N.K."/>
            <person name="Vargas-Isla R."/>
            <person name="Ushijima S."/>
            <person name="Smith C.A."/>
            <person name="Ahrendt S."/>
            <person name="Andreopoulos W."/>
            <person name="He G."/>
            <person name="Labutti K."/>
            <person name="Lipzen A."/>
            <person name="Ng V."/>
            <person name="Riley R."/>
            <person name="Sandor L."/>
            <person name="Barry K."/>
            <person name="Martinez A.T."/>
            <person name="Xiao Y."/>
            <person name="Gibbons J.G."/>
            <person name="Terashima K."/>
            <person name="Grigoriev I.V."/>
            <person name="Hibbett D.S."/>
        </authorList>
    </citation>
    <scope>NUCLEOTIDE SEQUENCE</scope>
    <source>
        <strain evidence="2">JLM2183</strain>
    </source>
</reference>
<dbReference type="OrthoDB" id="2986439at2759"/>
<comment type="caution">
    <text evidence="2">The sequence shown here is derived from an EMBL/GenBank/DDBJ whole genome shotgun (WGS) entry which is preliminary data.</text>
</comment>
<evidence type="ECO:0008006" key="4">
    <source>
        <dbReference type="Google" id="ProtNLM"/>
    </source>
</evidence>
<evidence type="ECO:0000313" key="3">
    <source>
        <dbReference type="Proteomes" id="UP001150266"/>
    </source>
</evidence>
<organism evidence="2 3">
    <name type="scientific">Lentinula aciculospora</name>
    <dbReference type="NCBI Taxonomy" id="153920"/>
    <lineage>
        <taxon>Eukaryota</taxon>
        <taxon>Fungi</taxon>
        <taxon>Dikarya</taxon>
        <taxon>Basidiomycota</taxon>
        <taxon>Agaricomycotina</taxon>
        <taxon>Agaricomycetes</taxon>
        <taxon>Agaricomycetidae</taxon>
        <taxon>Agaricales</taxon>
        <taxon>Marasmiineae</taxon>
        <taxon>Omphalotaceae</taxon>
        <taxon>Lentinula</taxon>
    </lineage>
</organism>
<dbReference type="EMBL" id="JAOTPV010000009">
    <property type="protein sequence ID" value="KAJ4478365.1"/>
    <property type="molecule type" value="Genomic_DNA"/>
</dbReference>
<accession>A0A9W9AAM8</accession>
<keyword evidence="3" id="KW-1185">Reference proteome</keyword>
<feature type="chain" id="PRO_5040848520" description="FAS1 domain-containing protein" evidence="1">
    <location>
        <begin position="23"/>
        <end position="203"/>
    </location>
</feature>
<dbReference type="AlphaFoldDB" id="A0A9W9AAM8"/>